<keyword evidence="2" id="KW-1185">Reference proteome</keyword>
<dbReference type="EMBL" id="VSRR010003424">
    <property type="protein sequence ID" value="MPC36088.1"/>
    <property type="molecule type" value="Genomic_DNA"/>
</dbReference>
<gene>
    <name evidence="1" type="ORF">E2C01_029534</name>
</gene>
<protein>
    <submittedName>
        <fullName evidence="1">Uncharacterized protein</fullName>
    </submittedName>
</protein>
<dbReference type="AlphaFoldDB" id="A0A5B7ES37"/>
<proteinExistence type="predicted"/>
<reference evidence="1 2" key="1">
    <citation type="submission" date="2019-05" db="EMBL/GenBank/DDBJ databases">
        <title>Another draft genome of Portunus trituberculatus and its Hox gene families provides insights of decapod evolution.</title>
        <authorList>
            <person name="Jeong J.-H."/>
            <person name="Song I."/>
            <person name="Kim S."/>
            <person name="Choi T."/>
            <person name="Kim D."/>
            <person name="Ryu S."/>
            <person name="Kim W."/>
        </authorList>
    </citation>
    <scope>NUCLEOTIDE SEQUENCE [LARGE SCALE GENOMIC DNA]</scope>
    <source>
        <tissue evidence="1">Muscle</tissue>
    </source>
</reference>
<comment type="caution">
    <text evidence="1">The sequence shown here is derived from an EMBL/GenBank/DDBJ whole genome shotgun (WGS) entry which is preliminary data.</text>
</comment>
<name>A0A5B7ES37_PORTR</name>
<sequence>MNLDPGNIMLCPRAMSWALCDMRLGLGLDMLGYETGICWPGTDDEGAWLGKQIWGSASHGITLSTIGISLQLDHFCSLHWAPSQSWHLIPLAFPNLHYRFPYHLLGGDSTVVIAHVILHHILGVT</sequence>
<dbReference type="Proteomes" id="UP000324222">
    <property type="component" value="Unassembled WGS sequence"/>
</dbReference>
<evidence type="ECO:0000313" key="1">
    <source>
        <dbReference type="EMBL" id="MPC36088.1"/>
    </source>
</evidence>
<organism evidence="1 2">
    <name type="scientific">Portunus trituberculatus</name>
    <name type="common">Swimming crab</name>
    <name type="synonym">Neptunus trituberculatus</name>
    <dbReference type="NCBI Taxonomy" id="210409"/>
    <lineage>
        <taxon>Eukaryota</taxon>
        <taxon>Metazoa</taxon>
        <taxon>Ecdysozoa</taxon>
        <taxon>Arthropoda</taxon>
        <taxon>Crustacea</taxon>
        <taxon>Multicrustacea</taxon>
        <taxon>Malacostraca</taxon>
        <taxon>Eumalacostraca</taxon>
        <taxon>Eucarida</taxon>
        <taxon>Decapoda</taxon>
        <taxon>Pleocyemata</taxon>
        <taxon>Brachyura</taxon>
        <taxon>Eubrachyura</taxon>
        <taxon>Portunoidea</taxon>
        <taxon>Portunidae</taxon>
        <taxon>Portuninae</taxon>
        <taxon>Portunus</taxon>
    </lineage>
</organism>
<accession>A0A5B7ES37</accession>
<evidence type="ECO:0000313" key="2">
    <source>
        <dbReference type="Proteomes" id="UP000324222"/>
    </source>
</evidence>